<accession>A0A1H3L3Y2</accession>
<dbReference type="InterPro" id="IPR036390">
    <property type="entry name" value="WH_DNA-bd_sf"/>
</dbReference>
<gene>
    <name evidence="6" type="ORF">SAMN05444340_11153</name>
</gene>
<evidence type="ECO:0000256" key="4">
    <source>
        <dbReference type="ARBA" id="ARBA00023163"/>
    </source>
</evidence>
<evidence type="ECO:0000259" key="5">
    <source>
        <dbReference type="PROSITE" id="PS50931"/>
    </source>
</evidence>
<dbReference type="SUPFAM" id="SSF46785">
    <property type="entry name" value="Winged helix' DNA-binding domain"/>
    <property type="match status" value="1"/>
</dbReference>
<evidence type="ECO:0000313" key="6">
    <source>
        <dbReference type="EMBL" id="SDY58668.1"/>
    </source>
</evidence>
<dbReference type="GO" id="GO:0003700">
    <property type="term" value="F:DNA-binding transcription factor activity"/>
    <property type="evidence" value="ECO:0007669"/>
    <property type="project" value="InterPro"/>
</dbReference>
<sequence>MAELNYHHLRYFRAVAHEGALTRAAERLNLSQSALSTQIRKLEERLGHPLFLRQGRGLVLTEAGRIALDHADRIFGVGEELVATLAQTGTPRATVRVGALSTLSRNFQLQFLRPVLDRGDVEVILRSGGAAVLLDGLRTLDLDVVLTTEPPARDVLDGIVAHRLAEQKVGLFGVPASVDYPDLHSLLSAEPVILPTESPIRTGFDSLIARLGIAPRIAAEVDDMAMVRLLAREGAGLAIAPEVVVADELASGRLCAVPFDLDIIEAFYAITVPRRFPNPVVEDLLRLGAHTAPRPVSEGPSTGGSRR</sequence>
<name>A0A1H3L3Y2_9RHOB</name>
<keyword evidence="2" id="KW-0805">Transcription regulation</keyword>
<keyword evidence="7" id="KW-1185">Reference proteome</keyword>
<dbReference type="FunFam" id="1.10.10.10:FF:000001">
    <property type="entry name" value="LysR family transcriptional regulator"/>
    <property type="match status" value="1"/>
</dbReference>
<dbReference type="SUPFAM" id="SSF53850">
    <property type="entry name" value="Periplasmic binding protein-like II"/>
    <property type="match status" value="1"/>
</dbReference>
<dbReference type="GO" id="GO:0000976">
    <property type="term" value="F:transcription cis-regulatory region binding"/>
    <property type="evidence" value="ECO:0007669"/>
    <property type="project" value="TreeGrafter"/>
</dbReference>
<dbReference type="CDD" id="cd05466">
    <property type="entry name" value="PBP2_LTTR_substrate"/>
    <property type="match status" value="1"/>
</dbReference>
<dbReference type="Pfam" id="PF03466">
    <property type="entry name" value="LysR_substrate"/>
    <property type="match status" value="1"/>
</dbReference>
<dbReference type="PROSITE" id="PS50931">
    <property type="entry name" value="HTH_LYSR"/>
    <property type="match status" value="1"/>
</dbReference>
<dbReference type="AlphaFoldDB" id="A0A1H3L3Y2"/>
<dbReference type="Gene3D" id="3.40.190.10">
    <property type="entry name" value="Periplasmic binding protein-like II"/>
    <property type="match status" value="2"/>
</dbReference>
<dbReference type="Proteomes" id="UP000199286">
    <property type="component" value="Unassembled WGS sequence"/>
</dbReference>
<dbReference type="PANTHER" id="PTHR30126:SF98">
    <property type="entry name" value="HTH-TYPE TRANSCRIPTIONAL ACTIVATOR BAUR"/>
    <property type="match status" value="1"/>
</dbReference>
<evidence type="ECO:0000256" key="2">
    <source>
        <dbReference type="ARBA" id="ARBA00023015"/>
    </source>
</evidence>
<keyword evidence="3" id="KW-0238">DNA-binding</keyword>
<feature type="domain" description="HTH lysR-type" evidence="5">
    <location>
        <begin position="4"/>
        <end position="61"/>
    </location>
</feature>
<dbReference type="RefSeq" id="WP_089883958.1">
    <property type="nucleotide sequence ID" value="NZ_FNPF01000011.1"/>
</dbReference>
<dbReference type="Gene3D" id="1.10.10.10">
    <property type="entry name" value="Winged helix-like DNA-binding domain superfamily/Winged helix DNA-binding domain"/>
    <property type="match status" value="1"/>
</dbReference>
<dbReference type="EMBL" id="FNPF01000011">
    <property type="protein sequence ID" value="SDY58668.1"/>
    <property type="molecule type" value="Genomic_DNA"/>
</dbReference>
<organism evidence="6 7">
    <name type="scientific">Citreimonas salinaria</name>
    <dbReference type="NCBI Taxonomy" id="321339"/>
    <lineage>
        <taxon>Bacteria</taxon>
        <taxon>Pseudomonadati</taxon>
        <taxon>Pseudomonadota</taxon>
        <taxon>Alphaproteobacteria</taxon>
        <taxon>Rhodobacterales</taxon>
        <taxon>Roseobacteraceae</taxon>
        <taxon>Citreimonas</taxon>
    </lineage>
</organism>
<dbReference type="InterPro" id="IPR000847">
    <property type="entry name" value="LysR_HTH_N"/>
</dbReference>
<evidence type="ECO:0000256" key="3">
    <source>
        <dbReference type="ARBA" id="ARBA00023125"/>
    </source>
</evidence>
<reference evidence="6 7" key="1">
    <citation type="submission" date="2016-10" db="EMBL/GenBank/DDBJ databases">
        <authorList>
            <person name="de Groot N.N."/>
        </authorList>
    </citation>
    <scope>NUCLEOTIDE SEQUENCE [LARGE SCALE GENOMIC DNA]</scope>
    <source>
        <strain evidence="6 7">DSM 26880</strain>
    </source>
</reference>
<protein>
    <submittedName>
        <fullName evidence="6">LysR family transcriptional regulator, transcriptional activator of nhaA</fullName>
    </submittedName>
</protein>
<dbReference type="InterPro" id="IPR036388">
    <property type="entry name" value="WH-like_DNA-bd_sf"/>
</dbReference>
<dbReference type="OrthoDB" id="464481at2"/>
<dbReference type="Pfam" id="PF00126">
    <property type="entry name" value="HTH_1"/>
    <property type="match status" value="1"/>
</dbReference>
<proteinExistence type="inferred from homology"/>
<dbReference type="STRING" id="321339.SAMN05444340_11153"/>
<comment type="similarity">
    <text evidence="1">Belongs to the LysR transcriptional regulatory family.</text>
</comment>
<dbReference type="InterPro" id="IPR005119">
    <property type="entry name" value="LysR_subst-bd"/>
</dbReference>
<evidence type="ECO:0000313" key="7">
    <source>
        <dbReference type="Proteomes" id="UP000199286"/>
    </source>
</evidence>
<dbReference type="PANTHER" id="PTHR30126">
    <property type="entry name" value="HTH-TYPE TRANSCRIPTIONAL REGULATOR"/>
    <property type="match status" value="1"/>
</dbReference>
<evidence type="ECO:0000256" key="1">
    <source>
        <dbReference type="ARBA" id="ARBA00009437"/>
    </source>
</evidence>
<dbReference type="PRINTS" id="PR00039">
    <property type="entry name" value="HTHLYSR"/>
</dbReference>
<keyword evidence="4" id="KW-0804">Transcription</keyword>